<dbReference type="RefSeq" id="WP_343920959.1">
    <property type="nucleotide sequence ID" value="NZ_BAAAKK010000005.1"/>
</dbReference>
<feature type="domain" description="Thiamine pyrophosphate enzyme central" evidence="13">
    <location>
        <begin position="208"/>
        <end position="343"/>
    </location>
</feature>
<keyword evidence="8 12" id="KW-0460">Magnesium</keyword>
<dbReference type="PROSITE" id="PS00187">
    <property type="entry name" value="TPP_ENZYMES"/>
    <property type="match status" value="1"/>
</dbReference>
<accession>A0ABP4JNP8</accession>
<evidence type="ECO:0000256" key="4">
    <source>
        <dbReference type="ARBA" id="ARBA00013145"/>
    </source>
</evidence>
<comment type="catalytic activity">
    <reaction evidence="11 12">
        <text>2 pyruvate + H(+) = (2S)-2-acetolactate + CO2</text>
        <dbReference type="Rhea" id="RHEA:25249"/>
        <dbReference type="ChEBI" id="CHEBI:15361"/>
        <dbReference type="ChEBI" id="CHEBI:15378"/>
        <dbReference type="ChEBI" id="CHEBI:16526"/>
        <dbReference type="ChEBI" id="CHEBI:58476"/>
        <dbReference type="EC" id="2.2.1.6"/>
    </reaction>
</comment>
<comment type="pathway">
    <text evidence="1 12">Amino-acid biosynthesis; L-isoleucine biosynthesis; L-isoleucine from 2-oxobutanoate: step 1/4.</text>
</comment>
<evidence type="ECO:0000313" key="16">
    <source>
        <dbReference type="EMBL" id="GAA1425785.1"/>
    </source>
</evidence>
<dbReference type="SUPFAM" id="SSF52518">
    <property type="entry name" value="Thiamin diphosphate-binding fold (THDP-binding)"/>
    <property type="match status" value="2"/>
</dbReference>
<keyword evidence="9 12" id="KW-0786">Thiamine pyrophosphate</keyword>
<dbReference type="InterPro" id="IPR012001">
    <property type="entry name" value="Thiamin_PyroP_enz_TPP-bd_dom"/>
</dbReference>
<sequence length="595" mass="63647">MSIAARPAAPRSAEPLTLTGSGAVLKSLEMLGVEDVFGIPGGAIIPFYDELMQQSAIRHILVRHEQGGGHAAEGYAAATDRVGVCIATSGPGATNLVTAIADAYMDSVPMVAITGQVFSHLIGTDAFQEADITGIVMPITKHSFQVSRAADVPGVLRAAFHIASTGRPGPVLVDITKDAQQESAPFIWPESLDLPGYRPVTKAHGKQVAAAAAMLAEAKRPLLYVGGGVIRAHASAELLEFAEATGAPIVTTLMARGAFPDSHPQHLGMPGMHGAVPAVLAFQECDLILALGARFDDRVTGKVNEFAPGAKVIHVDVDPAEISKIRTADVPIVGDVRDVLADLSIAFQELAASERTDLTDWWERLHGLQERFPLGFSEPTDGKLAPQHVIQRIGELTGPEGVYASGVGQHQMWAAQFIKYERPNSWLNSGGAGTMGYAVPAAMGAKVAEPDRVVWAIDGDGCFQMTNQELATCTLNDIPIKVAIINNSSLGMVRQWQSLFYEGRHSFTDLETGNDAKMIPDFVKLGEAYGCLAIRVTKPEEIDPAIKLALETNDRPVVIDFIVSKDAMVWPMVPQGVSNSFVQYAKEHSPVWEEE</sequence>
<dbReference type="Pfam" id="PF02775">
    <property type="entry name" value="TPP_enzyme_C"/>
    <property type="match status" value="1"/>
</dbReference>
<evidence type="ECO:0000256" key="9">
    <source>
        <dbReference type="ARBA" id="ARBA00023052"/>
    </source>
</evidence>
<dbReference type="SUPFAM" id="SSF52467">
    <property type="entry name" value="DHS-like NAD/FAD-binding domain"/>
    <property type="match status" value="1"/>
</dbReference>
<dbReference type="NCBIfam" id="NF005860">
    <property type="entry name" value="PRK07789.1"/>
    <property type="match status" value="1"/>
</dbReference>
<evidence type="ECO:0000259" key="14">
    <source>
        <dbReference type="Pfam" id="PF02775"/>
    </source>
</evidence>
<keyword evidence="6 12" id="KW-0808">Transferase</keyword>
<evidence type="ECO:0000259" key="13">
    <source>
        <dbReference type="Pfam" id="PF00205"/>
    </source>
</evidence>
<dbReference type="CDD" id="cd07035">
    <property type="entry name" value="TPP_PYR_POX_like"/>
    <property type="match status" value="1"/>
</dbReference>
<evidence type="ECO:0000313" key="17">
    <source>
        <dbReference type="Proteomes" id="UP001501266"/>
    </source>
</evidence>
<comment type="cofactor">
    <cofactor evidence="12">
        <name>thiamine diphosphate</name>
        <dbReference type="ChEBI" id="CHEBI:58937"/>
    </cofactor>
    <text evidence="12">Binds 1 thiamine pyrophosphate per subunit.</text>
</comment>
<dbReference type="PANTHER" id="PTHR18968:SF13">
    <property type="entry name" value="ACETOLACTATE SYNTHASE CATALYTIC SUBUNIT, MITOCHONDRIAL"/>
    <property type="match status" value="1"/>
</dbReference>
<dbReference type="Pfam" id="PF00205">
    <property type="entry name" value="TPP_enzyme_M"/>
    <property type="match status" value="1"/>
</dbReference>
<evidence type="ECO:0000256" key="3">
    <source>
        <dbReference type="ARBA" id="ARBA00007812"/>
    </source>
</evidence>
<feature type="domain" description="Thiamine pyrophosphate enzyme N-terminal TPP-binding" evidence="15">
    <location>
        <begin position="19"/>
        <end position="133"/>
    </location>
</feature>
<comment type="pathway">
    <text evidence="2 12">Amino-acid biosynthesis; L-valine biosynthesis; L-valine from pyruvate: step 1/4.</text>
</comment>
<dbReference type="InterPro" id="IPR045229">
    <property type="entry name" value="TPP_enz"/>
</dbReference>
<proteinExistence type="inferred from homology"/>
<evidence type="ECO:0000256" key="7">
    <source>
        <dbReference type="ARBA" id="ARBA00022723"/>
    </source>
</evidence>
<dbReference type="CDD" id="cd02015">
    <property type="entry name" value="TPP_AHAS"/>
    <property type="match status" value="1"/>
</dbReference>
<evidence type="ECO:0000256" key="5">
    <source>
        <dbReference type="ARBA" id="ARBA00022605"/>
    </source>
</evidence>
<dbReference type="NCBIfam" id="TIGR00118">
    <property type="entry name" value="acolac_lg"/>
    <property type="match status" value="1"/>
</dbReference>
<comment type="caution">
    <text evidence="16">The sequence shown here is derived from an EMBL/GenBank/DDBJ whole genome shotgun (WGS) entry which is preliminary data.</text>
</comment>
<evidence type="ECO:0000256" key="2">
    <source>
        <dbReference type="ARBA" id="ARBA00005025"/>
    </source>
</evidence>
<dbReference type="InterPro" id="IPR000399">
    <property type="entry name" value="TPP-bd_CS"/>
</dbReference>
<dbReference type="Gene3D" id="3.40.50.1220">
    <property type="entry name" value="TPP-binding domain"/>
    <property type="match status" value="1"/>
</dbReference>
<name>A0ABP4JNP8_9MICO</name>
<dbReference type="Proteomes" id="UP001501266">
    <property type="component" value="Unassembled WGS sequence"/>
</dbReference>
<reference evidence="17" key="1">
    <citation type="journal article" date="2019" name="Int. J. Syst. Evol. Microbiol.">
        <title>The Global Catalogue of Microorganisms (GCM) 10K type strain sequencing project: providing services to taxonomists for standard genome sequencing and annotation.</title>
        <authorList>
            <consortium name="The Broad Institute Genomics Platform"/>
            <consortium name="The Broad Institute Genome Sequencing Center for Infectious Disease"/>
            <person name="Wu L."/>
            <person name="Ma J."/>
        </authorList>
    </citation>
    <scope>NUCLEOTIDE SEQUENCE [LARGE SCALE GENOMIC DNA]</scope>
    <source>
        <strain evidence="17">JCM 12398</strain>
    </source>
</reference>
<organism evidence="16 17">
    <name type="scientific">Agrococcus citreus</name>
    <dbReference type="NCBI Taxonomy" id="84643"/>
    <lineage>
        <taxon>Bacteria</taxon>
        <taxon>Bacillati</taxon>
        <taxon>Actinomycetota</taxon>
        <taxon>Actinomycetes</taxon>
        <taxon>Micrococcales</taxon>
        <taxon>Microbacteriaceae</taxon>
        <taxon>Agrococcus</taxon>
    </lineage>
</organism>
<dbReference type="Pfam" id="PF02776">
    <property type="entry name" value="TPP_enzyme_N"/>
    <property type="match status" value="1"/>
</dbReference>
<protein>
    <recommendedName>
        <fullName evidence="4 12">Acetolactate synthase</fullName>
        <ecNumber evidence="4 12">2.2.1.6</ecNumber>
    </recommendedName>
</protein>
<evidence type="ECO:0000256" key="1">
    <source>
        <dbReference type="ARBA" id="ARBA00004974"/>
    </source>
</evidence>
<comment type="cofactor">
    <cofactor evidence="12">
        <name>Mg(2+)</name>
        <dbReference type="ChEBI" id="CHEBI:18420"/>
    </cofactor>
    <text evidence="12">Binds 1 Mg(2+) ion per subunit.</text>
</comment>
<comment type="similarity">
    <text evidence="3 12">Belongs to the TPP enzyme family.</text>
</comment>
<keyword evidence="17" id="KW-1185">Reference proteome</keyword>
<dbReference type="InterPro" id="IPR039368">
    <property type="entry name" value="AHAS_TPP"/>
</dbReference>
<dbReference type="EMBL" id="BAAAKK010000005">
    <property type="protein sequence ID" value="GAA1425785.1"/>
    <property type="molecule type" value="Genomic_DNA"/>
</dbReference>
<feature type="domain" description="Thiamine pyrophosphate enzyme TPP-binding" evidence="14">
    <location>
        <begin position="406"/>
        <end position="561"/>
    </location>
</feature>
<dbReference type="EC" id="2.2.1.6" evidence="4 12"/>
<dbReference type="Gene3D" id="3.40.50.970">
    <property type="match status" value="2"/>
</dbReference>
<dbReference type="InterPro" id="IPR012846">
    <property type="entry name" value="Acetolactate_synth_lsu"/>
</dbReference>
<evidence type="ECO:0000259" key="15">
    <source>
        <dbReference type="Pfam" id="PF02776"/>
    </source>
</evidence>
<dbReference type="InterPro" id="IPR011766">
    <property type="entry name" value="TPP_enzyme_TPP-bd"/>
</dbReference>
<dbReference type="InterPro" id="IPR029061">
    <property type="entry name" value="THDP-binding"/>
</dbReference>
<evidence type="ECO:0000256" key="8">
    <source>
        <dbReference type="ARBA" id="ARBA00022842"/>
    </source>
</evidence>
<gene>
    <name evidence="16" type="ORF">GCM10009640_25250</name>
</gene>
<dbReference type="InterPro" id="IPR012000">
    <property type="entry name" value="Thiamin_PyroP_enz_cen_dom"/>
</dbReference>
<keyword evidence="7 12" id="KW-0479">Metal-binding</keyword>
<keyword evidence="10 12" id="KW-0100">Branched-chain amino acid biosynthesis</keyword>
<dbReference type="PANTHER" id="PTHR18968">
    <property type="entry name" value="THIAMINE PYROPHOSPHATE ENZYMES"/>
    <property type="match status" value="1"/>
</dbReference>
<evidence type="ECO:0000256" key="12">
    <source>
        <dbReference type="RuleBase" id="RU003591"/>
    </source>
</evidence>
<evidence type="ECO:0000256" key="11">
    <source>
        <dbReference type="ARBA" id="ARBA00048670"/>
    </source>
</evidence>
<evidence type="ECO:0000256" key="10">
    <source>
        <dbReference type="ARBA" id="ARBA00023304"/>
    </source>
</evidence>
<dbReference type="InterPro" id="IPR029035">
    <property type="entry name" value="DHS-like_NAD/FAD-binding_dom"/>
</dbReference>
<evidence type="ECO:0000256" key="6">
    <source>
        <dbReference type="ARBA" id="ARBA00022679"/>
    </source>
</evidence>
<keyword evidence="5 12" id="KW-0028">Amino-acid biosynthesis</keyword>